<keyword evidence="2" id="KW-0012">Acyltransferase</keyword>
<proteinExistence type="predicted"/>
<gene>
    <name evidence="4" type="ORF">CLV81_1012</name>
</gene>
<dbReference type="AlphaFoldDB" id="A0A2T0MHF8"/>
<dbReference type="Pfam" id="PF00583">
    <property type="entry name" value="Acetyltransf_1"/>
    <property type="match status" value="1"/>
</dbReference>
<dbReference type="InterPro" id="IPR050680">
    <property type="entry name" value="YpeA/RimI_acetyltransf"/>
</dbReference>
<dbReference type="InterPro" id="IPR000182">
    <property type="entry name" value="GNAT_dom"/>
</dbReference>
<dbReference type="GO" id="GO:0005840">
    <property type="term" value="C:ribosome"/>
    <property type="evidence" value="ECO:0007669"/>
    <property type="project" value="UniProtKB-KW"/>
</dbReference>
<dbReference type="Gene3D" id="3.40.630.30">
    <property type="match status" value="1"/>
</dbReference>
<accession>A0A2T0MHF8</accession>
<dbReference type="SUPFAM" id="SSF55729">
    <property type="entry name" value="Acyl-CoA N-acyltransferases (Nat)"/>
    <property type="match status" value="1"/>
</dbReference>
<name>A0A2T0MHF8_9FLAO</name>
<keyword evidence="4" id="KW-0689">Ribosomal protein</keyword>
<evidence type="ECO:0000313" key="5">
    <source>
        <dbReference type="Proteomes" id="UP000237640"/>
    </source>
</evidence>
<evidence type="ECO:0000256" key="2">
    <source>
        <dbReference type="ARBA" id="ARBA00023315"/>
    </source>
</evidence>
<reference evidence="4 5" key="1">
    <citation type="submission" date="2018-03" db="EMBL/GenBank/DDBJ databases">
        <title>Genomic Encyclopedia of Archaeal and Bacterial Type Strains, Phase II (KMG-II): from individual species to whole genera.</title>
        <authorList>
            <person name="Goeker M."/>
        </authorList>
    </citation>
    <scope>NUCLEOTIDE SEQUENCE [LARGE SCALE GENOMIC DNA]</scope>
    <source>
        <strain evidence="4 5">DSM 25027</strain>
    </source>
</reference>
<evidence type="ECO:0000256" key="1">
    <source>
        <dbReference type="ARBA" id="ARBA00022679"/>
    </source>
</evidence>
<dbReference type="OrthoDB" id="7205533at2"/>
<keyword evidence="5" id="KW-1185">Reference proteome</keyword>
<dbReference type="PROSITE" id="PS51186">
    <property type="entry name" value="GNAT"/>
    <property type="match status" value="1"/>
</dbReference>
<comment type="caution">
    <text evidence="4">The sequence shown here is derived from an EMBL/GenBank/DDBJ whole genome shotgun (WGS) entry which is preliminary data.</text>
</comment>
<evidence type="ECO:0000259" key="3">
    <source>
        <dbReference type="PROSITE" id="PS51186"/>
    </source>
</evidence>
<keyword evidence="4" id="KW-0687">Ribonucleoprotein</keyword>
<protein>
    <submittedName>
        <fullName evidence="4">Ribosomal protein S18 acetylase RimI-like enzyme</fullName>
    </submittedName>
</protein>
<dbReference type="PANTHER" id="PTHR43420">
    <property type="entry name" value="ACETYLTRANSFERASE"/>
    <property type="match status" value="1"/>
</dbReference>
<dbReference type="CDD" id="cd04301">
    <property type="entry name" value="NAT_SF"/>
    <property type="match status" value="1"/>
</dbReference>
<dbReference type="EMBL" id="PVYX01000001">
    <property type="protein sequence ID" value="PRX57011.1"/>
    <property type="molecule type" value="Genomic_DNA"/>
</dbReference>
<keyword evidence="1" id="KW-0808">Transferase</keyword>
<dbReference type="InterPro" id="IPR016181">
    <property type="entry name" value="Acyl_CoA_acyltransferase"/>
</dbReference>
<feature type="domain" description="N-acetyltransferase" evidence="3">
    <location>
        <begin position="3"/>
        <end position="173"/>
    </location>
</feature>
<sequence length="173" mass="20863">MELELRKCNLSDLEMLLWISKKTFEDTFETDNDPHEFRKYVAHAFTRKKLKNELQNKASDFYFVLEKDELVGYLKLNQAGAQTDVKDKNSIELERIYVLVEHQGKKFGRWMLDKAIQLSKDQKGVYFMWLGVWEHNTKAIRFYERNGFHKFGEHSFFMGKDEQTDWLMRLDFE</sequence>
<dbReference type="Proteomes" id="UP000237640">
    <property type="component" value="Unassembled WGS sequence"/>
</dbReference>
<dbReference type="GO" id="GO:0016747">
    <property type="term" value="F:acyltransferase activity, transferring groups other than amino-acyl groups"/>
    <property type="evidence" value="ECO:0007669"/>
    <property type="project" value="InterPro"/>
</dbReference>
<organism evidence="4 5">
    <name type="scientific">Flagellimonas meridianipacifica</name>
    <dbReference type="NCBI Taxonomy" id="1080225"/>
    <lineage>
        <taxon>Bacteria</taxon>
        <taxon>Pseudomonadati</taxon>
        <taxon>Bacteroidota</taxon>
        <taxon>Flavobacteriia</taxon>
        <taxon>Flavobacteriales</taxon>
        <taxon>Flavobacteriaceae</taxon>
        <taxon>Flagellimonas</taxon>
    </lineage>
</organism>
<dbReference type="RefSeq" id="WP_106143932.1">
    <property type="nucleotide sequence ID" value="NZ_PVYX01000001.1"/>
</dbReference>
<evidence type="ECO:0000313" key="4">
    <source>
        <dbReference type="EMBL" id="PRX57011.1"/>
    </source>
</evidence>